<reference evidence="2" key="1">
    <citation type="submission" date="2023-06" db="EMBL/GenBank/DDBJ databases">
        <title>Robiginitalea aurantiacus sp. nov. and Algoriphagus sediminis sp. nov., isolated from coastal sediment.</title>
        <authorList>
            <person name="Zhou Z.Y."/>
            <person name="An J."/>
            <person name="Jia Y.W."/>
            <person name="Du Z.J."/>
        </authorList>
    </citation>
    <scope>NUCLEOTIDE SEQUENCE</scope>
    <source>
        <strain evidence="2">C2-7</strain>
    </source>
</reference>
<dbReference type="PANTHER" id="PTHR46825:SF9">
    <property type="entry name" value="BETA-LACTAMASE-RELATED DOMAIN-CONTAINING PROTEIN"/>
    <property type="match status" value="1"/>
</dbReference>
<dbReference type="InterPro" id="IPR001466">
    <property type="entry name" value="Beta-lactam-related"/>
</dbReference>
<dbReference type="EMBL" id="JAUEPH010000001">
    <property type="protein sequence ID" value="MDN3202967.1"/>
    <property type="molecule type" value="Genomic_DNA"/>
</dbReference>
<dbReference type="Gene3D" id="3.40.710.10">
    <property type="entry name" value="DD-peptidase/beta-lactamase superfamily"/>
    <property type="match status" value="1"/>
</dbReference>
<comment type="caution">
    <text evidence="2">The sequence shown here is derived from an EMBL/GenBank/DDBJ whole genome shotgun (WGS) entry which is preliminary data.</text>
</comment>
<protein>
    <submittedName>
        <fullName evidence="2">Serine hydrolase domain-containing protein</fullName>
        <ecNumber evidence="2">3.1.1.103</ecNumber>
    </submittedName>
</protein>
<organism evidence="2 3">
    <name type="scientific">Algoriphagus sediminis</name>
    <dbReference type="NCBI Taxonomy" id="3057113"/>
    <lineage>
        <taxon>Bacteria</taxon>
        <taxon>Pseudomonadati</taxon>
        <taxon>Bacteroidota</taxon>
        <taxon>Cytophagia</taxon>
        <taxon>Cytophagales</taxon>
        <taxon>Cyclobacteriaceae</taxon>
        <taxon>Algoriphagus</taxon>
    </lineage>
</organism>
<dbReference type="PANTHER" id="PTHR46825">
    <property type="entry name" value="D-ALANYL-D-ALANINE-CARBOXYPEPTIDASE/ENDOPEPTIDASE AMPH"/>
    <property type="match status" value="1"/>
</dbReference>
<dbReference type="Pfam" id="PF00144">
    <property type="entry name" value="Beta-lactamase"/>
    <property type="match status" value="1"/>
</dbReference>
<dbReference type="EC" id="3.1.1.103" evidence="2"/>
<feature type="domain" description="Beta-lactamase-related" evidence="1">
    <location>
        <begin position="38"/>
        <end position="351"/>
    </location>
</feature>
<gene>
    <name evidence="2" type="ORF">QVH07_02345</name>
</gene>
<keyword evidence="3" id="KW-1185">Reference proteome</keyword>
<accession>A0ABT7Y8Z0</accession>
<proteinExistence type="predicted"/>
<evidence type="ECO:0000313" key="3">
    <source>
        <dbReference type="Proteomes" id="UP001171916"/>
    </source>
</evidence>
<dbReference type="InterPro" id="IPR050491">
    <property type="entry name" value="AmpC-like"/>
</dbReference>
<dbReference type="Proteomes" id="UP001171916">
    <property type="component" value="Unassembled WGS sequence"/>
</dbReference>
<evidence type="ECO:0000313" key="2">
    <source>
        <dbReference type="EMBL" id="MDN3202967.1"/>
    </source>
</evidence>
<dbReference type="GO" id="GO:0016787">
    <property type="term" value="F:hydrolase activity"/>
    <property type="evidence" value="ECO:0007669"/>
    <property type="project" value="UniProtKB-KW"/>
</dbReference>
<dbReference type="RefSeq" id="WP_289998522.1">
    <property type="nucleotide sequence ID" value="NZ_JAUEPH010000001.1"/>
</dbReference>
<name>A0ABT7Y8Z0_9BACT</name>
<sequence>MERLIRNWLTAFSLLISALAMGQSQSEDWAEVKTQMRLMTSKGVPGMVIGIRKNGESQFFAEGYSDIPNQHPMTTDHVQYVQSISKTFVGVAILKLAEEGRIDLDVSIEKYLPARITDWIEDSEKMTVKMMLNHTSGIPEYNYLPEYITLLLQVKDYAFHPEDYIQMLEDKSPDFEPGSRYSYRNSGYVVLALLLDEITGDHARYIREQIFSPLGMETSYYRESIEYLDEPNLPKSYWDRYGNGILEDATELQKNNVKKMIGDDGIVLSPENGLRFLEGLIELKLLSSESLEKMKDWAEYEDGYPAYGLGLDYTEFAGQEAWGHSGGGIGSGANLYYFPNFNAYVFIAMNLGTVTGGVIHQNLEPELEKLYTLIFKVLK</sequence>
<evidence type="ECO:0000259" key="1">
    <source>
        <dbReference type="Pfam" id="PF00144"/>
    </source>
</evidence>
<keyword evidence="2" id="KW-0378">Hydrolase</keyword>
<dbReference type="SUPFAM" id="SSF56601">
    <property type="entry name" value="beta-lactamase/transpeptidase-like"/>
    <property type="match status" value="1"/>
</dbReference>
<dbReference type="InterPro" id="IPR012338">
    <property type="entry name" value="Beta-lactam/transpept-like"/>
</dbReference>